<evidence type="ECO:0000256" key="2">
    <source>
        <dbReference type="ARBA" id="ARBA00010617"/>
    </source>
</evidence>
<dbReference type="InterPro" id="IPR013103">
    <property type="entry name" value="RVT_2"/>
</dbReference>
<dbReference type="InterPro" id="IPR004864">
    <property type="entry name" value="LEA_2"/>
</dbReference>
<comment type="similarity">
    <text evidence="2">Belongs to the cytochrome P450 family.</text>
</comment>
<protein>
    <submittedName>
        <fullName evidence="12">Reverse transcriptase RNA-dependent DNA polymerase</fullName>
    </submittedName>
</protein>
<reference evidence="12 13" key="1">
    <citation type="submission" date="2020-12" db="EMBL/GenBank/DDBJ databases">
        <title>Concerted genomic and epigenomic changes stabilize Arabidopsis allopolyploids.</title>
        <authorList>
            <person name="Chen Z."/>
        </authorList>
    </citation>
    <scope>NUCLEOTIDE SEQUENCE [LARGE SCALE GENOMIC DNA]</scope>
    <source>
        <strain evidence="12">As9502</strain>
        <tissue evidence="12">Leaf</tissue>
    </source>
</reference>
<gene>
    <name evidence="12" type="ORF">ISN44_As07g013090</name>
</gene>
<dbReference type="GO" id="GO:0016125">
    <property type="term" value="P:sterol metabolic process"/>
    <property type="evidence" value="ECO:0007669"/>
    <property type="project" value="TreeGrafter"/>
</dbReference>
<name>A0A8T2BTN2_ARASU</name>
<comment type="subcellular location">
    <subcellularLocation>
        <location evidence="1">Membrane</location>
        <topology evidence="1">Single-pass membrane protein</topology>
    </subcellularLocation>
</comment>
<evidence type="ECO:0000256" key="3">
    <source>
        <dbReference type="ARBA" id="ARBA00022617"/>
    </source>
</evidence>
<feature type="region of interest" description="Disordered" evidence="8">
    <location>
        <begin position="1"/>
        <end position="46"/>
    </location>
</feature>
<dbReference type="InterPro" id="IPR001128">
    <property type="entry name" value="Cyt_P450"/>
</dbReference>
<evidence type="ECO:0000256" key="8">
    <source>
        <dbReference type="SAM" id="MobiDB-lite"/>
    </source>
</evidence>
<dbReference type="Pfam" id="PF03168">
    <property type="entry name" value="LEA_2"/>
    <property type="match status" value="1"/>
</dbReference>
<dbReference type="PANTHER" id="PTHR24286:SF204">
    <property type="entry name" value="CYTOCHROME P450 FAMILY PROTEIN-RELATED"/>
    <property type="match status" value="1"/>
</dbReference>
<sequence length="1368" mass="154311">MSQHQKIYPVHDPEAPTARPTAPLVPRGSSRSEHGDPSKVPLNQRPQRFVPLAPPKKRRSCCCRCVCYTFCFLLLLVVAVGATIGILYLVFKPKLPDYSIDRLQLTRFALNQDSSLTTAFNVTITAKNPNEKIGIYYEDGSKITVWYLENQLSNGSLPKFYQGHENTTVIYVDMTGQTQNALSLRTTLEEQQQRTGNIPLRIRVNQPVRVKFGKLKLFELRLDYLRVSNRGDSGPSGFLERFIRPVGAIRRIILVDSRIAAVTFSARVATNQLGSLAISRGGSPEARLDREVNDAMRKEIGAFVRTETWSVCDLPPGKVAVSCKWVFTIKYHADGSIERFKARLVAKGYTQQEGINFIDTLSPVAKMATVKLILSLAPKMLWSLHQMDISNAFLNGDLVEEIYMQLPPGYAEIQGEDVPPGAVCRLHKSIYGLKQASRQWFIKFSTTLVSFGFAKCHGEHTLFVEESAGNFLVVIVYVDDILIASTNDSAVAELKVQLSSAFQLRDLGPPQFFLGIEIARTSEGISLSAPRDIHLQALHKILRYLKGTIGQGLFYGVDANFTLRGFSDSDWGTCPDSRRCVTGFAIFLGNSLVSWRSKKQDVVSMSSAEAEYRAMSVATKEIIWLGYILTALKVPFTPPAYMYCDNAAALHIASNSVFHERTKHIEFDCHKVREAIEAGVLKTMFVRTDNQLADILTKPLYPEPTSLKVERKTEFDMVEVYELLTVVVSLIVVKLFHWIYQSRNPKSNEKLPPGSMGFPIIGETFEFMKPHDAFQFPTFIKERIIRHGPLFRTSLFGAKVIISTDIELNMEIAKKNHVPSLTKSIAQLFGENNLFFQSKESHKHVRNLTFQLLGSQGLKLRVMQDIDLLTRTHMDERARKGCLDVKEISSKILIECLAKKVTGDMEPETAKELALCWRCFPSGWFRFPLNLPGTGVYKMMKARKRMLKLLKEIMLKKRASGDEFGEFFNIIFGGAETMSVDNAIEYIYTLFLLANETTPRILAATIKLISDNPKVMQELQREHAGIVRGKTEKETSLTWEEYKAMTFTQMVINESLRITSTAPTVFRIIDQEFQVGSYKIPAGWIFMGYPNDHFDPKNYDNPLVFNPWRWEGKDLGAIVSRTYIPFGAGSRLCVGAEFAKLQMAIFIHHLSRYRWSMKTGTTILRNFVLMFPSGCEVQFLEDTEVDNSADLVFGFSELHRWPPACLSRSSGEADSISVNGCGVFSDDVAVPLVWRWRSLCARPRLRTLVAVLEIPKAQPTSLTERLRRKSLEERWVVLLRLIPVCRLLGTGPDNVEPVVGELRIPGRVWWVWCVGGVKSSEGTGFSHRVFHVSDAATKLSSLNPPEFVPLTLSPPVVSKFRVSNSRRR</sequence>
<dbReference type="GO" id="GO:0010268">
    <property type="term" value="P:brassinosteroid homeostasis"/>
    <property type="evidence" value="ECO:0007669"/>
    <property type="project" value="TreeGrafter"/>
</dbReference>
<evidence type="ECO:0000313" key="13">
    <source>
        <dbReference type="Proteomes" id="UP000694251"/>
    </source>
</evidence>
<keyword evidence="12" id="KW-0808">Transferase</keyword>
<organism evidence="12 13">
    <name type="scientific">Arabidopsis suecica</name>
    <name type="common">Swedish thale-cress</name>
    <name type="synonym">Cardaminopsis suecica</name>
    <dbReference type="NCBI Taxonomy" id="45249"/>
    <lineage>
        <taxon>Eukaryota</taxon>
        <taxon>Viridiplantae</taxon>
        <taxon>Streptophyta</taxon>
        <taxon>Embryophyta</taxon>
        <taxon>Tracheophyta</taxon>
        <taxon>Spermatophyta</taxon>
        <taxon>Magnoliopsida</taxon>
        <taxon>eudicotyledons</taxon>
        <taxon>Gunneridae</taxon>
        <taxon>Pentapetalae</taxon>
        <taxon>rosids</taxon>
        <taxon>malvids</taxon>
        <taxon>Brassicales</taxon>
        <taxon>Brassicaceae</taxon>
        <taxon>Camelineae</taxon>
        <taxon>Arabidopsis</taxon>
    </lineage>
</organism>
<dbReference type="GO" id="GO:0016705">
    <property type="term" value="F:oxidoreductase activity, acting on paired donors, with incorporation or reduction of molecular oxygen"/>
    <property type="evidence" value="ECO:0007669"/>
    <property type="project" value="InterPro"/>
</dbReference>
<dbReference type="InterPro" id="IPR017972">
    <property type="entry name" value="Cyt_P450_CS"/>
</dbReference>
<dbReference type="CDD" id="cd11043">
    <property type="entry name" value="CYP90-like"/>
    <property type="match status" value="1"/>
</dbReference>
<evidence type="ECO:0000259" key="11">
    <source>
        <dbReference type="Pfam" id="PF07727"/>
    </source>
</evidence>
<keyword evidence="9" id="KW-0472">Membrane</keyword>
<dbReference type="GO" id="GO:0020037">
    <property type="term" value="F:heme binding"/>
    <property type="evidence" value="ECO:0007669"/>
    <property type="project" value="InterPro"/>
</dbReference>
<evidence type="ECO:0000256" key="5">
    <source>
        <dbReference type="ARBA" id="ARBA00022723"/>
    </source>
</evidence>
<keyword evidence="7" id="KW-0408">Iron</keyword>
<dbReference type="FunFam" id="1.10.630.10:FF:000123">
    <property type="entry name" value="Cytochrome P450, family 702, subfamily A, polypeptide 2"/>
    <property type="match status" value="1"/>
</dbReference>
<feature type="domain" description="Reverse transcriptase Ty1/copia-type" evidence="11">
    <location>
        <begin position="307"/>
        <end position="528"/>
    </location>
</feature>
<dbReference type="PROSITE" id="PS00086">
    <property type="entry name" value="CYTOCHROME_P450"/>
    <property type="match status" value="1"/>
</dbReference>
<dbReference type="GO" id="GO:0005506">
    <property type="term" value="F:iron ion binding"/>
    <property type="evidence" value="ECO:0007669"/>
    <property type="project" value="InterPro"/>
</dbReference>
<comment type="caution">
    <text evidence="12">The sequence shown here is derived from an EMBL/GenBank/DDBJ whole genome shotgun (WGS) entry which is preliminary data.</text>
</comment>
<keyword evidence="12" id="KW-0548">Nucleotidyltransferase</keyword>
<evidence type="ECO:0000256" key="9">
    <source>
        <dbReference type="SAM" id="Phobius"/>
    </source>
</evidence>
<evidence type="ECO:0000256" key="6">
    <source>
        <dbReference type="ARBA" id="ARBA00022989"/>
    </source>
</evidence>
<keyword evidence="3" id="KW-0349">Heme</keyword>
<keyword evidence="5" id="KW-0479">Metal-binding</keyword>
<dbReference type="Pfam" id="PF07727">
    <property type="entry name" value="RVT_2"/>
    <property type="match status" value="1"/>
</dbReference>
<evidence type="ECO:0000259" key="10">
    <source>
        <dbReference type="Pfam" id="PF03168"/>
    </source>
</evidence>
<evidence type="ECO:0000256" key="1">
    <source>
        <dbReference type="ARBA" id="ARBA00004167"/>
    </source>
</evidence>
<feature type="transmembrane region" description="Helical" evidence="9">
    <location>
        <begin position="65"/>
        <end position="91"/>
    </location>
</feature>
<accession>A0A8T2BTN2</accession>
<keyword evidence="6 9" id="KW-1133">Transmembrane helix</keyword>
<evidence type="ECO:0000256" key="4">
    <source>
        <dbReference type="ARBA" id="ARBA00022692"/>
    </source>
</evidence>
<dbReference type="EMBL" id="JAEFBJ010000007">
    <property type="protein sequence ID" value="KAG7588992.1"/>
    <property type="molecule type" value="Genomic_DNA"/>
</dbReference>
<evidence type="ECO:0000256" key="7">
    <source>
        <dbReference type="ARBA" id="ARBA00023004"/>
    </source>
</evidence>
<evidence type="ECO:0000313" key="12">
    <source>
        <dbReference type="EMBL" id="KAG7588992.1"/>
    </source>
</evidence>
<dbReference type="GO" id="GO:0004497">
    <property type="term" value="F:monooxygenase activity"/>
    <property type="evidence" value="ECO:0007669"/>
    <property type="project" value="InterPro"/>
</dbReference>
<proteinExistence type="inferred from homology"/>
<keyword evidence="13" id="KW-1185">Reference proteome</keyword>
<keyword evidence="4 9" id="KW-0812">Transmembrane</keyword>
<dbReference type="PANTHER" id="PTHR24286">
    <property type="entry name" value="CYTOCHROME P450 26"/>
    <property type="match status" value="1"/>
</dbReference>
<dbReference type="CDD" id="cd09272">
    <property type="entry name" value="RNase_HI_RT_Ty1"/>
    <property type="match status" value="1"/>
</dbReference>
<dbReference type="Proteomes" id="UP000694251">
    <property type="component" value="Chromosome 7"/>
</dbReference>
<feature type="domain" description="Late embryogenesis abundant protein LEA-2 subgroup" evidence="10">
    <location>
        <begin position="123"/>
        <end position="205"/>
    </location>
</feature>
<keyword evidence="12" id="KW-0695">RNA-directed DNA polymerase</keyword>
<dbReference type="OrthoDB" id="414945at2759"/>
<dbReference type="GO" id="GO:0003964">
    <property type="term" value="F:RNA-directed DNA polymerase activity"/>
    <property type="evidence" value="ECO:0007669"/>
    <property type="project" value="UniProtKB-KW"/>
</dbReference>
<dbReference type="GO" id="GO:0016132">
    <property type="term" value="P:brassinosteroid biosynthetic process"/>
    <property type="evidence" value="ECO:0007669"/>
    <property type="project" value="TreeGrafter"/>
</dbReference>
<dbReference type="GO" id="GO:0016020">
    <property type="term" value="C:membrane"/>
    <property type="evidence" value="ECO:0007669"/>
    <property type="project" value="UniProtKB-SubCell"/>
</dbReference>
<dbReference type="Pfam" id="PF00067">
    <property type="entry name" value="p450"/>
    <property type="match status" value="1"/>
</dbReference>